<evidence type="ECO:0000259" key="1">
    <source>
        <dbReference type="Pfam" id="PF18593"/>
    </source>
</evidence>
<comment type="caution">
    <text evidence="2">The sequence shown here is derived from an EMBL/GenBank/DDBJ whole genome shotgun (WGS) entry which is preliminary data.</text>
</comment>
<dbReference type="InterPro" id="IPR041129">
    <property type="entry name" value="CdiI_2"/>
</dbReference>
<keyword evidence="3" id="KW-1185">Reference proteome</keyword>
<feature type="domain" description="CdiI immunity protein" evidence="1">
    <location>
        <begin position="3"/>
        <end position="88"/>
    </location>
</feature>
<organism evidence="2 3">
    <name type="scientific">Luteimicrobium album</name>
    <dbReference type="NCBI Taxonomy" id="1054550"/>
    <lineage>
        <taxon>Bacteria</taxon>
        <taxon>Bacillati</taxon>
        <taxon>Actinomycetota</taxon>
        <taxon>Actinomycetes</taxon>
        <taxon>Micrococcales</taxon>
        <taxon>Luteimicrobium</taxon>
    </lineage>
</organism>
<dbReference type="Proteomes" id="UP001157091">
    <property type="component" value="Unassembled WGS sequence"/>
</dbReference>
<dbReference type="EMBL" id="BSUK01000001">
    <property type="protein sequence ID" value="GMA25745.1"/>
    <property type="molecule type" value="Genomic_DNA"/>
</dbReference>
<dbReference type="Pfam" id="PF18593">
    <property type="entry name" value="CdiI_2"/>
    <property type="match status" value="1"/>
</dbReference>
<gene>
    <name evidence="2" type="ORF">GCM10025864_35040</name>
</gene>
<dbReference type="RefSeq" id="WP_284294249.1">
    <property type="nucleotide sequence ID" value="NZ_BSUK01000001.1"/>
</dbReference>
<sequence length="93" mass="10588">MDQLEYLARAYFHPDWNVEASTPAGAMRNFVRDEPPEDVAQLGEELVLLLSANPTEQELHDVWQHKSGASWDPVITGWGTYRQWFQAMLAAVS</sequence>
<name>A0ABQ6I5I3_9MICO</name>
<evidence type="ECO:0000313" key="3">
    <source>
        <dbReference type="Proteomes" id="UP001157091"/>
    </source>
</evidence>
<proteinExistence type="predicted"/>
<protein>
    <recommendedName>
        <fullName evidence="1">CdiI immunity protein domain-containing protein</fullName>
    </recommendedName>
</protein>
<evidence type="ECO:0000313" key="2">
    <source>
        <dbReference type="EMBL" id="GMA25745.1"/>
    </source>
</evidence>
<accession>A0ABQ6I5I3</accession>
<reference evidence="3" key="1">
    <citation type="journal article" date="2019" name="Int. J. Syst. Evol. Microbiol.">
        <title>The Global Catalogue of Microorganisms (GCM) 10K type strain sequencing project: providing services to taxonomists for standard genome sequencing and annotation.</title>
        <authorList>
            <consortium name="The Broad Institute Genomics Platform"/>
            <consortium name="The Broad Institute Genome Sequencing Center for Infectious Disease"/>
            <person name="Wu L."/>
            <person name="Ma J."/>
        </authorList>
    </citation>
    <scope>NUCLEOTIDE SEQUENCE [LARGE SCALE GENOMIC DNA]</scope>
    <source>
        <strain evidence="3">NBRC 106348</strain>
    </source>
</reference>